<keyword evidence="5" id="KW-0965">Cell junction</keyword>
<dbReference type="GO" id="GO:0005737">
    <property type="term" value="C:cytoplasm"/>
    <property type="evidence" value="ECO:0007669"/>
    <property type="project" value="TreeGrafter"/>
</dbReference>
<accession>Q4S6M0</accession>
<name>Q4S6M0_TETNG</name>
<feature type="repeat" description="ARM" evidence="6">
    <location>
        <begin position="392"/>
        <end position="435"/>
    </location>
</feature>
<feature type="region of interest" description="Disordered" evidence="7">
    <location>
        <begin position="856"/>
        <end position="878"/>
    </location>
</feature>
<dbReference type="SUPFAM" id="SSF48371">
    <property type="entry name" value="ARM repeat"/>
    <property type="match status" value="1"/>
</dbReference>
<dbReference type="PANTHER" id="PTHR10372">
    <property type="entry name" value="PLAKOPHILLIN-RELATED"/>
    <property type="match status" value="1"/>
</dbReference>
<dbReference type="InterPro" id="IPR016024">
    <property type="entry name" value="ARM-type_fold"/>
</dbReference>
<reference evidence="8" key="2">
    <citation type="submission" date="2004-02" db="EMBL/GenBank/DDBJ databases">
        <authorList>
            <consortium name="Genoscope"/>
            <consortium name="Whitehead Institute Centre for Genome Research"/>
        </authorList>
    </citation>
    <scope>NUCLEOTIDE SEQUENCE</scope>
</reference>
<dbReference type="InterPro" id="IPR028435">
    <property type="entry name" value="Plakophilin/d_Catenin"/>
</dbReference>
<feature type="repeat" description="ARM" evidence="6">
    <location>
        <begin position="349"/>
        <end position="377"/>
    </location>
</feature>
<evidence type="ECO:0000256" key="1">
    <source>
        <dbReference type="ARBA" id="ARBA00004282"/>
    </source>
</evidence>
<evidence type="ECO:0000313" key="8">
    <source>
        <dbReference type="EMBL" id="CAG03712.1"/>
    </source>
</evidence>
<dbReference type="InterPro" id="IPR011989">
    <property type="entry name" value="ARM-like"/>
</dbReference>
<comment type="similarity">
    <text evidence="2">Belongs to the beta-catenin family.</text>
</comment>
<dbReference type="Pfam" id="PF00514">
    <property type="entry name" value="Arm"/>
    <property type="match status" value="4"/>
</dbReference>
<feature type="non-terminal residue" evidence="8">
    <location>
        <position position="878"/>
    </location>
</feature>
<dbReference type="GO" id="GO:0098609">
    <property type="term" value="P:cell-cell adhesion"/>
    <property type="evidence" value="ECO:0007669"/>
    <property type="project" value="InterPro"/>
</dbReference>
<dbReference type="KEGG" id="tng:GSTEN00023223G001"/>
<feature type="repeat" description="ARM" evidence="6">
    <location>
        <begin position="684"/>
        <end position="721"/>
    </location>
</feature>
<sequence length="878" mass="95377">MEPGQMVQETYMVEEDPQELAPVVSVETGDDGTTRRTETTVKKVIKTTTTRTVIPSVSDTLSLDGGGSVTGVPGYTAPMGFRPGAGAPMDYPTNTVPRNYHYGPPVGYNDYRTGPPSEAYASLNRSAHMDDRYRTLDPNYRAHSRSQLDPYAAQPQVGSPPLPAFILGSLTGFQTLSSLLHVQNSVCSLAVQVGRMGSAMELSSIPRFVAEPYGLEDDQRSMGFDEPDYGLGHPLHFSTVPRNHHAFPHGPPRRAGSYEGTLDGDMSGPADMYYWGGAPLAQGERGSMASLDSTLRKGPGPGGWRQPELPEVIAMLNYRLDPVRSNAAAYLQHLTFKNDKVKSDVRRLKGIPALVSMLDNPNKEVHHAACGALKNISYGKDPDNKIAIKNCDGVPALVRLLRKTHNQDLTDTITGTLWNLSSHDSVKMEIVDHALHALSDEVLVPHSGWERGSNGAGGGEENCKPRHLEWETALTNTAGCLRNVSSERSEARRKLRECTGLVDALMYIVQSQIGCKDVDNKASLAPFDPGVVSFMAVMAFRRTQRCGPLIENCVCLLRNLSYHVHHEIPGSERYQEAVPVNQGPAPSGQKGGCFSSRKGKDEWFSKGGKNDDGATDPIDIPKRSTPAKGYELLFQPEVVRIYTSLLKESKNPTVLEASAGAIQNLCAGHWTYGRYIRAVLRQEKGLPILIELLAHGNDRVVRAMSGALRNLAIDARNKDLLGESDERMEAEAEGESGGVTLCVGSTGNHGVPHLVANLPGGGQSQPVRALSEETVVSVLSTLLEVLGSGVEAARTLRASQGIERLVLINKDGNRSDREVRVAGLALQTVWAYKDLRRTLEKDGWKKTDFMVNLNAPSNTRANGGYEDSTLPLINNGQP</sequence>
<dbReference type="PANTHER" id="PTHR10372:SF6">
    <property type="entry name" value="CATENIN DELTA-1"/>
    <property type="match status" value="1"/>
</dbReference>
<evidence type="ECO:0000256" key="2">
    <source>
        <dbReference type="ARBA" id="ARBA00005462"/>
    </source>
</evidence>
<comment type="subcellular location">
    <subcellularLocation>
        <location evidence="1">Cell junction</location>
    </subcellularLocation>
</comment>
<dbReference type="EMBL" id="CAAE01014725">
    <property type="protein sequence ID" value="CAG03712.1"/>
    <property type="molecule type" value="Genomic_DNA"/>
</dbReference>
<dbReference type="Gene3D" id="1.25.10.10">
    <property type="entry name" value="Leucine-rich Repeat Variant"/>
    <property type="match status" value="1"/>
</dbReference>
<organism evidence="8">
    <name type="scientific">Tetraodon nigroviridis</name>
    <name type="common">Spotted green pufferfish</name>
    <name type="synonym">Chelonodon nigroviridis</name>
    <dbReference type="NCBI Taxonomy" id="99883"/>
    <lineage>
        <taxon>Eukaryota</taxon>
        <taxon>Metazoa</taxon>
        <taxon>Chordata</taxon>
        <taxon>Craniata</taxon>
        <taxon>Vertebrata</taxon>
        <taxon>Euteleostomi</taxon>
        <taxon>Actinopterygii</taxon>
        <taxon>Neopterygii</taxon>
        <taxon>Teleostei</taxon>
        <taxon>Neoteleostei</taxon>
        <taxon>Acanthomorphata</taxon>
        <taxon>Eupercaria</taxon>
        <taxon>Tetraodontiformes</taxon>
        <taxon>Tetradontoidea</taxon>
        <taxon>Tetraodontidae</taxon>
        <taxon>Tetraodon</taxon>
    </lineage>
</organism>
<reference evidence="8" key="1">
    <citation type="journal article" date="2004" name="Nature">
        <title>Genome duplication in the teleost fish Tetraodon nigroviridis reveals the early vertebrate proto-karyotype.</title>
        <authorList>
            <person name="Jaillon O."/>
            <person name="Aury J.-M."/>
            <person name="Brunet F."/>
            <person name="Petit J.-L."/>
            <person name="Stange-Thomann N."/>
            <person name="Mauceli E."/>
            <person name="Bouneau L."/>
            <person name="Fischer C."/>
            <person name="Ozouf-Costaz C."/>
            <person name="Bernot A."/>
            <person name="Nicaud S."/>
            <person name="Jaffe D."/>
            <person name="Fisher S."/>
            <person name="Lutfalla G."/>
            <person name="Dossat C."/>
            <person name="Segurens B."/>
            <person name="Dasilva C."/>
            <person name="Salanoubat M."/>
            <person name="Levy M."/>
            <person name="Boudet N."/>
            <person name="Castellano S."/>
            <person name="Anthouard V."/>
            <person name="Jubin C."/>
            <person name="Castelli V."/>
            <person name="Katinka M."/>
            <person name="Vacherie B."/>
            <person name="Biemont C."/>
            <person name="Skalli Z."/>
            <person name="Cattolico L."/>
            <person name="Poulain J."/>
            <person name="De Berardinis V."/>
            <person name="Cruaud C."/>
            <person name="Duprat S."/>
            <person name="Brottier P."/>
            <person name="Coutanceau J.-P."/>
            <person name="Gouzy J."/>
            <person name="Parra G."/>
            <person name="Lardier G."/>
            <person name="Chapple C."/>
            <person name="McKernan K.J."/>
            <person name="McEwan P."/>
            <person name="Bosak S."/>
            <person name="Kellis M."/>
            <person name="Volff J.-N."/>
            <person name="Guigo R."/>
            <person name="Zody M.C."/>
            <person name="Mesirov J."/>
            <person name="Lindblad-Toh K."/>
            <person name="Birren B."/>
            <person name="Nusbaum C."/>
            <person name="Kahn D."/>
            <person name="Robinson-Rechavi M."/>
            <person name="Laudet V."/>
            <person name="Schachter V."/>
            <person name="Quetier F."/>
            <person name="Saurin W."/>
            <person name="Scarpelli C."/>
            <person name="Wincker P."/>
            <person name="Lander E.S."/>
            <person name="Weissenbach J."/>
            <person name="Roest Crollius H."/>
        </authorList>
    </citation>
    <scope>NUCLEOTIDE SEQUENCE [LARGE SCALE GENOMIC DNA]</scope>
</reference>
<dbReference type="SMART" id="SM00185">
    <property type="entry name" value="ARM"/>
    <property type="match status" value="5"/>
</dbReference>
<dbReference type="GO" id="GO:0005634">
    <property type="term" value="C:nucleus"/>
    <property type="evidence" value="ECO:0007669"/>
    <property type="project" value="TreeGrafter"/>
</dbReference>
<dbReference type="PROSITE" id="PS50176">
    <property type="entry name" value="ARM_REPEAT"/>
    <property type="match status" value="3"/>
</dbReference>
<dbReference type="AlphaFoldDB" id="Q4S6M0"/>
<gene>
    <name evidence="8" type="ORF">GSTENG00023223001</name>
</gene>
<keyword evidence="3" id="KW-0677">Repeat</keyword>
<dbReference type="GO" id="GO:0005912">
    <property type="term" value="C:adherens junction"/>
    <property type="evidence" value="ECO:0007669"/>
    <property type="project" value="TreeGrafter"/>
</dbReference>
<evidence type="ECO:0000256" key="6">
    <source>
        <dbReference type="PROSITE-ProRule" id="PRU00259"/>
    </source>
</evidence>
<evidence type="ECO:0000256" key="4">
    <source>
        <dbReference type="ARBA" id="ARBA00022889"/>
    </source>
</evidence>
<evidence type="ECO:0000256" key="3">
    <source>
        <dbReference type="ARBA" id="ARBA00022737"/>
    </source>
</evidence>
<dbReference type="GO" id="GO:0005886">
    <property type="term" value="C:plasma membrane"/>
    <property type="evidence" value="ECO:0007669"/>
    <property type="project" value="TreeGrafter"/>
</dbReference>
<protein>
    <submittedName>
        <fullName evidence="8">(spotted green pufferfish) hypothetical protein</fullName>
    </submittedName>
</protein>
<proteinExistence type="inferred from homology"/>
<dbReference type="OrthoDB" id="3245100at2759"/>
<dbReference type="InterPro" id="IPR000225">
    <property type="entry name" value="Armadillo"/>
</dbReference>
<comment type="caution">
    <text evidence="8">The sequence shown here is derived from an EMBL/GenBank/DDBJ whole genome shotgun (WGS) entry which is preliminary data.</text>
</comment>
<keyword evidence="4" id="KW-0130">Cell adhesion</keyword>
<evidence type="ECO:0000256" key="5">
    <source>
        <dbReference type="ARBA" id="ARBA00022949"/>
    </source>
</evidence>
<evidence type="ECO:0000256" key="7">
    <source>
        <dbReference type="SAM" id="MobiDB-lite"/>
    </source>
</evidence>